<dbReference type="PANTHER" id="PTHR11360:SF284">
    <property type="entry name" value="EG:103B4.3 PROTEIN-RELATED"/>
    <property type="match status" value="1"/>
</dbReference>
<keyword evidence="2" id="KW-0812">Transmembrane</keyword>
<proteinExistence type="predicted"/>
<dbReference type="Gene3D" id="1.20.1250.20">
    <property type="entry name" value="MFS general substrate transporter like domains"/>
    <property type="match status" value="1"/>
</dbReference>
<comment type="subcellular location">
    <subcellularLocation>
        <location evidence="1">Membrane</location>
        <topology evidence="1">Multi-pass membrane protein</topology>
    </subcellularLocation>
</comment>
<reference evidence="4 5" key="1">
    <citation type="submission" date="2024-02" db="EMBL/GenBank/DDBJ databases">
        <authorList>
            <person name="Daric V."/>
            <person name="Darras S."/>
        </authorList>
    </citation>
    <scope>NUCLEOTIDE SEQUENCE [LARGE SCALE GENOMIC DNA]</scope>
</reference>
<dbReference type="InterPro" id="IPR020846">
    <property type="entry name" value="MFS_dom"/>
</dbReference>
<protein>
    <recommendedName>
        <fullName evidence="3">Major facilitator superfamily (MFS) profile domain-containing protein</fullName>
    </recommendedName>
</protein>
<feature type="transmembrane region" description="Helical" evidence="2">
    <location>
        <begin position="396"/>
        <end position="416"/>
    </location>
</feature>
<name>A0ABP0G854_CLALP</name>
<feature type="transmembrane region" description="Helical" evidence="2">
    <location>
        <begin position="372"/>
        <end position="390"/>
    </location>
</feature>
<feature type="transmembrane region" description="Helical" evidence="2">
    <location>
        <begin position="133"/>
        <end position="156"/>
    </location>
</feature>
<feature type="transmembrane region" description="Helical" evidence="2">
    <location>
        <begin position="305"/>
        <end position="326"/>
    </location>
</feature>
<feature type="transmembrane region" description="Helical" evidence="2">
    <location>
        <begin position="240"/>
        <end position="261"/>
    </location>
</feature>
<evidence type="ECO:0000256" key="1">
    <source>
        <dbReference type="ARBA" id="ARBA00004141"/>
    </source>
</evidence>
<feature type="transmembrane region" description="Helical" evidence="2">
    <location>
        <begin position="71"/>
        <end position="92"/>
    </location>
</feature>
<evidence type="ECO:0000313" key="5">
    <source>
        <dbReference type="Proteomes" id="UP001642483"/>
    </source>
</evidence>
<dbReference type="InterPro" id="IPR050327">
    <property type="entry name" value="Proton-linked_MCT"/>
</dbReference>
<evidence type="ECO:0000313" key="4">
    <source>
        <dbReference type="EMBL" id="CAK8687016.1"/>
    </source>
</evidence>
<dbReference type="PROSITE" id="PS50850">
    <property type="entry name" value="MFS"/>
    <property type="match status" value="1"/>
</dbReference>
<dbReference type="EMBL" id="CAWYQH010000103">
    <property type="protein sequence ID" value="CAK8687016.1"/>
    <property type="molecule type" value="Genomic_DNA"/>
</dbReference>
<feature type="transmembrane region" description="Helical" evidence="2">
    <location>
        <begin position="162"/>
        <end position="183"/>
    </location>
</feature>
<organism evidence="4 5">
    <name type="scientific">Clavelina lepadiformis</name>
    <name type="common">Light-bulb sea squirt</name>
    <name type="synonym">Ascidia lepadiformis</name>
    <dbReference type="NCBI Taxonomy" id="159417"/>
    <lineage>
        <taxon>Eukaryota</taxon>
        <taxon>Metazoa</taxon>
        <taxon>Chordata</taxon>
        <taxon>Tunicata</taxon>
        <taxon>Ascidiacea</taxon>
        <taxon>Aplousobranchia</taxon>
        <taxon>Clavelinidae</taxon>
        <taxon>Clavelina</taxon>
    </lineage>
</organism>
<dbReference type="InterPro" id="IPR036259">
    <property type="entry name" value="MFS_trans_sf"/>
</dbReference>
<feature type="transmembrane region" description="Helical" evidence="2">
    <location>
        <begin position="332"/>
        <end position="360"/>
    </location>
</feature>
<gene>
    <name evidence="4" type="ORF">CVLEPA_LOCUS19048</name>
</gene>
<feature type="domain" description="Major facilitator superfamily (MFS) profile" evidence="3">
    <location>
        <begin position="7"/>
        <end position="421"/>
    </location>
</feature>
<feature type="transmembrane region" description="Helical" evidence="2">
    <location>
        <begin position="46"/>
        <end position="64"/>
    </location>
</feature>
<keyword evidence="2" id="KW-0472">Membrane</keyword>
<keyword evidence="5" id="KW-1185">Reference proteome</keyword>
<dbReference type="InterPro" id="IPR011701">
    <property type="entry name" value="MFS"/>
</dbReference>
<dbReference type="SUPFAM" id="SSF103473">
    <property type="entry name" value="MFS general substrate transporter"/>
    <property type="match status" value="1"/>
</dbReference>
<sequence length="427" mass="47211">MTSLNISFLILASGTFVWTLWSAAFRCYPTFYQTLMVEFELKYGDVSWLTGFVQGGYGLGNLLFPVIYKHVTFRIGVMTSAIVSSAAIFISSFAVTIWQIYVCCGLVIGFCLAGTIIGVFTMLPRHFKHNRDVILQIACSGLSMGSFIYCPLFQILIDGFQWRGALWIISGIFLQPAVSGALLGPSPPAAEDEPLKERKCAQVEQSETPVREVKNGATWRLRLRHLCERWDLVIFLKLELYLMVFAWFTFALSFYSAFPFMIPYGNKIGLTDIQASSLASAVGFVELGSRVFYSVVMNRIPQSYRYIFLTASIAFAGLFFFLLAILKSYAGLMSVSAIIGVLGGGADAVYSAIMIDLFGVTKYPSVYGYTNVMSYIMGMLGTVTLGYVIDLCGSETIAIVIGGCSLLLSSGFVLLINRKIRRKHAEN</sequence>
<accession>A0ABP0G854</accession>
<dbReference type="Pfam" id="PF07690">
    <property type="entry name" value="MFS_1"/>
    <property type="match status" value="1"/>
</dbReference>
<dbReference type="PANTHER" id="PTHR11360">
    <property type="entry name" value="MONOCARBOXYLATE TRANSPORTER"/>
    <property type="match status" value="1"/>
</dbReference>
<evidence type="ECO:0000259" key="3">
    <source>
        <dbReference type="PROSITE" id="PS50850"/>
    </source>
</evidence>
<evidence type="ECO:0000256" key="2">
    <source>
        <dbReference type="SAM" id="Phobius"/>
    </source>
</evidence>
<comment type="caution">
    <text evidence="4">The sequence shown here is derived from an EMBL/GenBank/DDBJ whole genome shotgun (WGS) entry which is preliminary data.</text>
</comment>
<dbReference type="Proteomes" id="UP001642483">
    <property type="component" value="Unassembled WGS sequence"/>
</dbReference>
<feature type="transmembrane region" description="Helical" evidence="2">
    <location>
        <begin position="98"/>
        <end position="121"/>
    </location>
</feature>
<keyword evidence="2" id="KW-1133">Transmembrane helix</keyword>